<proteinExistence type="predicted"/>
<dbReference type="KEGG" id="ncl:C5F47_08860"/>
<evidence type="ECO:0000313" key="3">
    <source>
        <dbReference type="Proteomes" id="UP000509771"/>
    </source>
</evidence>
<keyword evidence="1" id="KW-1133">Transmembrane helix</keyword>
<feature type="transmembrane region" description="Helical" evidence="1">
    <location>
        <begin position="21"/>
        <end position="41"/>
    </location>
</feature>
<reference evidence="2 3" key="1">
    <citation type="submission" date="2018-02" db="EMBL/GenBank/DDBJ databases">
        <title>Complete genome of Nitrosopumilus cobalaminigenes HCA1.</title>
        <authorList>
            <person name="Qin W."/>
            <person name="Zheng Y."/>
            <person name="Stahl D.A."/>
        </authorList>
    </citation>
    <scope>NUCLEOTIDE SEQUENCE [LARGE SCALE GENOMIC DNA]</scope>
    <source>
        <strain evidence="2 3">HCA1</strain>
    </source>
</reference>
<dbReference type="Proteomes" id="UP000509771">
    <property type="component" value="Chromosome"/>
</dbReference>
<keyword evidence="1" id="KW-0812">Transmembrane</keyword>
<dbReference type="AlphaFoldDB" id="A0A7D5R3E5"/>
<protein>
    <submittedName>
        <fullName evidence="2">Uncharacterized protein</fullName>
    </submittedName>
</protein>
<accession>A0A7D5R3E5</accession>
<evidence type="ECO:0000313" key="2">
    <source>
        <dbReference type="EMBL" id="QLH03639.1"/>
    </source>
</evidence>
<keyword evidence="3" id="KW-1185">Reference proteome</keyword>
<sequence length="161" mass="18800">MAKDKKKKEEEKPKKNDFKSFLKKRAPIYLALIAMLVVFVIPEYTKGTLEKSFPEFSAEEQQVIDILMKYDGPNNDGLTVLEALENKIEEEYPNEKIYDHKKTVVDLVVTNVDSEEYKVNFNFKSHNGEMNYDWNVNVISEEISSNNPDAKYIIDLVNYYD</sequence>
<keyword evidence="1" id="KW-0472">Membrane</keyword>
<dbReference type="RefSeq" id="WP_179360757.1">
    <property type="nucleotide sequence ID" value="NZ_CP026993.1"/>
</dbReference>
<dbReference type="GeneID" id="56060170"/>
<dbReference type="EMBL" id="CP026993">
    <property type="protein sequence ID" value="QLH03639.1"/>
    <property type="molecule type" value="Genomic_DNA"/>
</dbReference>
<organism evidence="2 3">
    <name type="scientific">Nitrosopumilus cobalaminigenes</name>
    <dbReference type="NCBI Taxonomy" id="1470066"/>
    <lineage>
        <taxon>Archaea</taxon>
        <taxon>Nitrososphaerota</taxon>
        <taxon>Nitrososphaeria</taxon>
        <taxon>Nitrosopumilales</taxon>
        <taxon>Nitrosopumilaceae</taxon>
        <taxon>Nitrosopumilus</taxon>
    </lineage>
</organism>
<dbReference type="OrthoDB" id="3100at2157"/>
<evidence type="ECO:0000256" key="1">
    <source>
        <dbReference type="SAM" id="Phobius"/>
    </source>
</evidence>
<name>A0A7D5R3E5_9ARCH</name>
<gene>
    <name evidence="2" type="ORF">C5F47_08860</name>
</gene>